<dbReference type="Pfam" id="PF00096">
    <property type="entry name" value="zf-C2H2"/>
    <property type="match status" value="1"/>
</dbReference>
<dbReference type="EnsemblMetazoa" id="XM_004930056.4">
    <property type="protein sequence ID" value="XP_004930113.1"/>
    <property type="gene ID" value="LOC101735935"/>
</dbReference>
<proteinExistence type="predicted"/>
<dbReference type="PROSITE" id="PS00028">
    <property type="entry name" value="ZINC_FINGER_C2H2_1"/>
    <property type="match status" value="3"/>
</dbReference>
<evidence type="ECO:0000313" key="8">
    <source>
        <dbReference type="Proteomes" id="UP000005204"/>
    </source>
</evidence>
<dbReference type="InterPro" id="IPR013087">
    <property type="entry name" value="Znf_C2H2_type"/>
</dbReference>
<dbReference type="Gene3D" id="3.30.160.60">
    <property type="entry name" value="Classic Zinc Finger"/>
    <property type="match status" value="1"/>
</dbReference>
<evidence type="ECO:0000256" key="3">
    <source>
        <dbReference type="ARBA" id="ARBA00022771"/>
    </source>
</evidence>
<protein>
    <recommendedName>
        <fullName evidence="6">C2H2-type domain-containing protein</fullName>
    </recommendedName>
</protein>
<dbReference type="SUPFAM" id="SSF57667">
    <property type="entry name" value="beta-beta-alpha zinc fingers"/>
    <property type="match status" value="1"/>
</dbReference>
<evidence type="ECO:0000256" key="4">
    <source>
        <dbReference type="ARBA" id="ARBA00022833"/>
    </source>
</evidence>
<dbReference type="PROSITE" id="PS50157">
    <property type="entry name" value="ZINC_FINGER_C2H2_2"/>
    <property type="match status" value="1"/>
</dbReference>
<dbReference type="AlphaFoldDB" id="A0A8R2APT4"/>
<keyword evidence="3 5" id="KW-0863">Zinc-finger</keyword>
<dbReference type="OrthoDB" id="3437960at2759"/>
<dbReference type="PANTHER" id="PTHR24408">
    <property type="entry name" value="ZINC FINGER PROTEIN"/>
    <property type="match status" value="1"/>
</dbReference>
<sequence>MQVYIEMPCTKLIIRKHEESKNCKSLQILIDDDEHSANVHFGKWADGTVDTNKSTKSPCLIVKIVSTFESDLLNLESSAKLLEPDKVNEYLDTNTDCRLNNNNRIIHQNDSNEFTEKHINNVPKDYINPLQYSLDRVNENNARIMENIKILNRTLDLTKSQEILDTIYTRSLRHPYYRGSNYIHEAGIKKHFNCQHLTTECKTQQRWQIVWTCIQCFQVWPRRDQAIEHPGDSCNPKDIEGIREIKTSSLLQCEFCEKVFTSIPRLLTHSKLHSVVNNYECTTCSLTFKSYKTNEQHWLVCPWLKIYSFELPKFLLCNICDRKFKNYDQLYNHRYKAEHFMLKIIQDIKTDEPMIKASISILAHQCELCGLWYNALSEVKAHRTQVHQQFDAIVY</sequence>
<reference evidence="8" key="1">
    <citation type="journal article" date="2008" name="Insect Biochem. Mol. Biol.">
        <title>The genome of a lepidopteran model insect, the silkworm Bombyx mori.</title>
        <authorList>
            <consortium name="International Silkworm Genome Consortium"/>
        </authorList>
    </citation>
    <scope>NUCLEOTIDE SEQUENCE [LARGE SCALE GENOMIC DNA]</scope>
    <source>
        <strain evidence="8">p50T</strain>
    </source>
</reference>
<reference evidence="7" key="2">
    <citation type="submission" date="2022-06" db="UniProtKB">
        <authorList>
            <consortium name="EnsemblMetazoa"/>
        </authorList>
    </citation>
    <scope>IDENTIFICATION</scope>
    <source>
        <strain evidence="7">p50T (Dazao)</strain>
    </source>
</reference>
<dbReference type="InterPro" id="IPR036236">
    <property type="entry name" value="Znf_C2H2_sf"/>
</dbReference>
<keyword evidence="4" id="KW-0862">Zinc</keyword>
<dbReference type="GO" id="GO:0008270">
    <property type="term" value="F:zinc ion binding"/>
    <property type="evidence" value="ECO:0007669"/>
    <property type="project" value="UniProtKB-KW"/>
</dbReference>
<dbReference type="RefSeq" id="XP_004930113.1">
    <property type="nucleotide sequence ID" value="XM_004930056.5"/>
</dbReference>
<evidence type="ECO:0000313" key="7">
    <source>
        <dbReference type="EnsemblMetazoa" id="XP_004930113.1"/>
    </source>
</evidence>
<dbReference type="GO" id="GO:0000981">
    <property type="term" value="F:DNA-binding transcription factor activity, RNA polymerase II-specific"/>
    <property type="evidence" value="ECO:0007669"/>
    <property type="project" value="TreeGrafter"/>
</dbReference>
<accession>A0A8R2APT4</accession>
<dbReference type="PANTHER" id="PTHR24408:SF58">
    <property type="entry name" value="TRANSCRIPTION FACTOR (TFIIIA), PUTATIVE (AFU_ORTHOLOGUE AFUA_1G05150)-RELATED"/>
    <property type="match status" value="1"/>
</dbReference>
<evidence type="ECO:0000256" key="5">
    <source>
        <dbReference type="PROSITE-ProRule" id="PRU00042"/>
    </source>
</evidence>
<keyword evidence="1" id="KW-0479">Metal-binding</keyword>
<evidence type="ECO:0000259" key="6">
    <source>
        <dbReference type="PROSITE" id="PS50157"/>
    </source>
</evidence>
<dbReference type="GO" id="GO:0005634">
    <property type="term" value="C:nucleus"/>
    <property type="evidence" value="ECO:0007669"/>
    <property type="project" value="TreeGrafter"/>
</dbReference>
<name>A0A8R2APT4_BOMMO</name>
<evidence type="ECO:0000256" key="2">
    <source>
        <dbReference type="ARBA" id="ARBA00022737"/>
    </source>
</evidence>
<dbReference type="KEGG" id="bmor:101735935"/>
<dbReference type="SMART" id="SM00355">
    <property type="entry name" value="ZnF_C2H2"/>
    <property type="match status" value="4"/>
</dbReference>
<dbReference type="GO" id="GO:0043565">
    <property type="term" value="F:sequence-specific DNA binding"/>
    <property type="evidence" value="ECO:0007669"/>
    <property type="project" value="TreeGrafter"/>
</dbReference>
<feature type="domain" description="C2H2-type" evidence="6">
    <location>
        <begin position="251"/>
        <end position="274"/>
    </location>
</feature>
<dbReference type="GeneID" id="101735935"/>
<keyword evidence="2" id="KW-0677">Repeat</keyword>
<organism evidence="7 8">
    <name type="scientific">Bombyx mori</name>
    <name type="common">Silk moth</name>
    <dbReference type="NCBI Taxonomy" id="7091"/>
    <lineage>
        <taxon>Eukaryota</taxon>
        <taxon>Metazoa</taxon>
        <taxon>Ecdysozoa</taxon>
        <taxon>Arthropoda</taxon>
        <taxon>Hexapoda</taxon>
        <taxon>Insecta</taxon>
        <taxon>Pterygota</taxon>
        <taxon>Neoptera</taxon>
        <taxon>Endopterygota</taxon>
        <taxon>Lepidoptera</taxon>
        <taxon>Glossata</taxon>
        <taxon>Ditrysia</taxon>
        <taxon>Bombycoidea</taxon>
        <taxon>Bombycidae</taxon>
        <taxon>Bombycinae</taxon>
        <taxon>Bombyx</taxon>
    </lineage>
</organism>
<keyword evidence="8" id="KW-1185">Reference proteome</keyword>
<evidence type="ECO:0000256" key="1">
    <source>
        <dbReference type="ARBA" id="ARBA00022723"/>
    </source>
</evidence>
<dbReference type="Proteomes" id="UP000005204">
    <property type="component" value="Unassembled WGS sequence"/>
</dbReference>